<gene>
    <name evidence="2" type="ORF">D0Y83_01005</name>
</gene>
<keyword evidence="1" id="KW-0812">Transmembrane</keyword>
<feature type="transmembrane region" description="Helical" evidence="1">
    <location>
        <begin position="54"/>
        <end position="74"/>
    </location>
</feature>
<evidence type="ECO:0000256" key="1">
    <source>
        <dbReference type="SAM" id="Phobius"/>
    </source>
</evidence>
<sequence>MKFLRAPVDLWVSVVRSTWRAFLIFGGLVLAAVIVQLYRGDFADKRYDEIVDDVAIAAVLMFGVSFLTSLIFHFQVWRNRNRKWPGGGGPKTG</sequence>
<feature type="transmembrane region" description="Helical" evidence="1">
    <location>
        <begin position="21"/>
        <end position="39"/>
    </location>
</feature>
<dbReference type="Proteomes" id="UP000325385">
    <property type="component" value="Chromosome"/>
</dbReference>
<evidence type="ECO:0000313" key="2">
    <source>
        <dbReference type="EMBL" id="QFI62011.1"/>
    </source>
</evidence>
<proteinExistence type="predicted"/>
<dbReference type="AlphaFoldDB" id="A0A5P6N7M2"/>
<dbReference type="EMBL" id="CP032228">
    <property type="protein sequence ID" value="QFI62011.1"/>
    <property type="molecule type" value="Genomic_DNA"/>
</dbReference>
<reference evidence="3" key="1">
    <citation type="submission" date="2018-09" db="EMBL/GenBank/DDBJ databases">
        <title>Nocardia yunnanensis sp. nov., an actinomycete isolated from a soil sample.</title>
        <authorList>
            <person name="Zhang J."/>
        </authorList>
    </citation>
    <scope>NUCLEOTIDE SEQUENCE [LARGE SCALE GENOMIC DNA]</scope>
    <source>
        <strain evidence="3">21-3</strain>
    </source>
</reference>
<dbReference type="GeneID" id="69695857"/>
<evidence type="ECO:0000313" key="3">
    <source>
        <dbReference type="Proteomes" id="UP000325385"/>
    </source>
</evidence>
<name>A0A5P6N7M2_9SPHN</name>
<dbReference type="RefSeq" id="WP_151884751.1">
    <property type="nucleotide sequence ID" value="NZ_CP032228.1"/>
</dbReference>
<keyword evidence="1" id="KW-1133">Transmembrane helix</keyword>
<accession>A0A5P6N7M2</accession>
<organism evidence="2 3">
    <name type="scientific">Qipengyuania flava</name>
    <dbReference type="NCBI Taxonomy" id="192812"/>
    <lineage>
        <taxon>Bacteria</taxon>
        <taxon>Pseudomonadati</taxon>
        <taxon>Pseudomonadota</taxon>
        <taxon>Alphaproteobacteria</taxon>
        <taxon>Sphingomonadales</taxon>
        <taxon>Erythrobacteraceae</taxon>
        <taxon>Qipengyuania</taxon>
    </lineage>
</organism>
<protein>
    <submittedName>
        <fullName evidence="2">Uncharacterized protein</fullName>
    </submittedName>
</protein>
<keyword evidence="1" id="KW-0472">Membrane</keyword>